<dbReference type="EMBL" id="QICS01000012">
    <property type="protein sequence ID" value="PXV86726.1"/>
    <property type="molecule type" value="Genomic_DNA"/>
</dbReference>
<feature type="coiled-coil region" evidence="1">
    <location>
        <begin position="348"/>
        <end position="416"/>
    </location>
</feature>
<dbReference type="PANTHER" id="PTHR30469:SF15">
    <property type="entry name" value="HLYD FAMILY OF SECRETION PROTEINS"/>
    <property type="match status" value="1"/>
</dbReference>
<feature type="coiled-coil region" evidence="1">
    <location>
        <begin position="105"/>
        <end position="164"/>
    </location>
</feature>
<protein>
    <submittedName>
        <fullName evidence="3">HlyD family secretion protein</fullName>
    </submittedName>
</protein>
<gene>
    <name evidence="3" type="ORF">C8E03_112105</name>
</gene>
<dbReference type="GO" id="GO:1990281">
    <property type="term" value="C:efflux pump complex"/>
    <property type="evidence" value="ECO:0007669"/>
    <property type="project" value="TreeGrafter"/>
</dbReference>
<feature type="transmembrane region" description="Helical" evidence="2">
    <location>
        <begin position="12"/>
        <end position="29"/>
    </location>
</feature>
<feature type="coiled-coil region" evidence="1">
    <location>
        <begin position="196"/>
        <end position="223"/>
    </location>
</feature>
<dbReference type="Gene3D" id="2.40.420.20">
    <property type="match status" value="1"/>
</dbReference>
<keyword evidence="2" id="KW-1133">Transmembrane helix</keyword>
<keyword evidence="2" id="KW-0812">Transmembrane</keyword>
<reference evidence="3 4" key="1">
    <citation type="submission" date="2018-05" db="EMBL/GenBank/DDBJ databases">
        <title>Genomic Encyclopedia of Type Strains, Phase IV (KMG-IV): sequencing the most valuable type-strain genomes for metagenomic binning, comparative biology and taxonomic classification.</title>
        <authorList>
            <person name="Goeker M."/>
        </authorList>
    </citation>
    <scope>NUCLEOTIDE SEQUENCE [LARGE SCALE GENOMIC DNA]</scope>
    <source>
        <strain evidence="3 4">DSM 28816</strain>
    </source>
</reference>
<evidence type="ECO:0000256" key="1">
    <source>
        <dbReference type="SAM" id="Coils"/>
    </source>
</evidence>
<proteinExistence type="predicted"/>
<comment type="caution">
    <text evidence="3">The sequence shown here is derived from an EMBL/GenBank/DDBJ whole genome shotgun (WGS) entry which is preliminary data.</text>
</comment>
<keyword evidence="1" id="KW-0175">Coiled coil</keyword>
<accession>A0A318ENY1</accession>
<dbReference type="GO" id="GO:0015562">
    <property type="term" value="F:efflux transmembrane transporter activity"/>
    <property type="evidence" value="ECO:0007669"/>
    <property type="project" value="TreeGrafter"/>
</dbReference>
<dbReference type="Proteomes" id="UP000247523">
    <property type="component" value="Unassembled WGS sequence"/>
</dbReference>
<name>A0A318ENY1_9FIRM</name>
<keyword evidence="2" id="KW-0472">Membrane</keyword>
<sequence>MNETAKKRRDWVKNAAIIFLSIMLVLTFFSNTIMNYSLPEVATQAVTSGTITTKVRGSGTVSVSEPYNVTVKESRVIKSVDVKKGDVVEKGAILFELEDSDSTELKEAESTLSQLILDYQKAILNGDTSLSKVNQIEEGKITDMTTLQQKVENAKNAVKAAEDDVAARTSDVASIQKQVDLLNNETVDTSDEEAAVTKANKALTKAQAALSKAENTKTSTEEKVLEFGSSIGEVRTLYSSKETAYNDAVTAYDTAKKAFDAVTTTDSTYADLKAALDSATKAKDTAASEFEKVKASKSSIDSALSAYDKAAAAYESATTKVTDCTQAVTEAEAALTAKTSSTANKNELADLNGQLIEANDQLTRANATLTEAQSDQEDILKQVLEEVDLGGQNDKIKEQQEKVDKLKSEAIGATIEAPVAGTVTSLAKAAGESTTPDEALAVIQIADKGFSLSFSVSEQQAKSVAVGDVADIEDSWNYEDCKVTLASIKADSESKGKNKLLVFDVTGEISDGQQLNVTVGSKSANYDLIVPTSAIREDKNGKFILTVESKNSPLGNRYIATRVDVEILASDETQTAVSAGLYGYEYVITTSTKPVEAGKQVRLAD</sequence>
<evidence type="ECO:0000313" key="4">
    <source>
        <dbReference type="Proteomes" id="UP000247523"/>
    </source>
</evidence>
<dbReference type="RefSeq" id="WP_110291744.1">
    <property type="nucleotide sequence ID" value="NZ_QICS01000012.1"/>
</dbReference>
<evidence type="ECO:0000256" key="2">
    <source>
        <dbReference type="SAM" id="Phobius"/>
    </source>
</evidence>
<dbReference type="Gene3D" id="2.40.50.100">
    <property type="match status" value="2"/>
</dbReference>
<organism evidence="3 4">
    <name type="scientific">Lachnotalea glycerini</name>
    <dbReference type="NCBI Taxonomy" id="1763509"/>
    <lineage>
        <taxon>Bacteria</taxon>
        <taxon>Bacillati</taxon>
        <taxon>Bacillota</taxon>
        <taxon>Clostridia</taxon>
        <taxon>Lachnospirales</taxon>
        <taxon>Lachnospiraceae</taxon>
        <taxon>Lachnotalea</taxon>
    </lineage>
</organism>
<dbReference type="Gene3D" id="1.10.287.470">
    <property type="entry name" value="Helix hairpin bin"/>
    <property type="match status" value="1"/>
</dbReference>
<dbReference type="PANTHER" id="PTHR30469">
    <property type="entry name" value="MULTIDRUG RESISTANCE PROTEIN MDTA"/>
    <property type="match status" value="1"/>
</dbReference>
<evidence type="ECO:0000313" key="3">
    <source>
        <dbReference type="EMBL" id="PXV86726.1"/>
    </source>
</evidence>
<dbReference type="AlphaFoldDB" id="A0A318ENY1"/>